<keyword evidence="5" id="KW-0256">Endoplasmic reticulum</keyword>
<protein>
    <submittedName>
        <fullName evidence="13">ERG28</fullName>
    </submittedName>
</protein>
<dbReference type="GO" id="GO:0016126">
    <property type="term" value="P:sterol biosynthetic process"/>
    <property type="evidence" value="ECO:0007669"/>
    <property type="project" value="UniProtKB-KW"/>
</dbReference>
<dbReference type="PANTHER" id="PTHR15451">
    <property type="entry name" value="ERGOSTEROL BIOSYNTHETIC PROTEIN 28-RELATED"/>
    <property type="match status" value="1"/>
</dbReference>
<evidence type="ECO:0000256" key="11">
    <source>
        <dbReference type="ARBA" id="ARBA00023166"/>
    </source>
</evidence>
<keyword evidence="6" id="KW-0752">Steroid biosynthesis</keyword>
<evidence type="ECO:0000256" key="8">
    <source>
        <dbReference type="ARBA" id="ARBA00023011"/>
    </source>
</evidence>
<evidence type="ECO:0000256" key="6">
    <source>
        <dbReference type="ARBA" id="ARBA00022955"/>
    </source>
</evidence>
<evidence type="ECO:0000256" key="10">
    <source>
        <dbReference type="ARBA" id="ARBA00023136"/>
    </source>
</evidence>
<keyword evidence="7" id="KW-1133">Transmembrane helix</keyword>
<dbReference type="GO" id="GO:0030674">
    <property type="term" value="F:protein-macromolecule adaptor activity"/>
    <property type="evidence" value="ECO:0007669"/>
    <property type="project" value="TreeGrafter"/>
</dbReference>
<evidence type="ECO:0000256" key="7">
    <source>
        <dbReference type="ARBA" id="ARBA00022989"/>
    </source>
</evidence>
<evidence type="ECO:0000256" key="3">
    <source>
        <dbReference type="ARBA" id="ARBA00022516"/>
    </source>
</evidence>
<proteinExistence type="inferred from homology"/>
<dbReference type="PANTHER" id="PTHR15451:SF19">
    <property type="entry name" value="ERGOSTEROL BIOSYNTHETIC PROTEIN 28 HOMOLOG"/>
    <property type="match status" value="1"/>
</dbReference>
<dbReference type="Pfam" id="PF03694">
    <property type="entry name" value="Erg28"/>
    <property type="match status" value="1"/>
</dbReference>
<name>A0A8J5Q0W0_9ASCO</name>
<keyword evidence="10" id="KW-0472">Membrane</keyword>
<gene>
    <name evidence="13" type="ORF">J8A68_006028</name>
</gene>
<keyword evidence="9" id="KW-0443">Lipid metabolism</keyword>
<evidence type="ECO:0000313" key="14">
    <source>
        <dbReference type="Proteomes" id="UP000694255"/>
    </source>
</evidence>
<evidence type="ECO:0000256" key="2">
    <source>
        <dbReference type="ARBA" id="ARBA00005377"/>
    </source>
</evidence>
<comment type="subcellular location">
    <subcellularLocation>
        <location evidence="1">Endoplasmic reticulum membrane</location>
        <topology evidence="1">Multi-pass membrane protein</topology>
    </subcellularLocation>
</comment>
<sequence>MIPYFQSLLPHTEGGKLPYWLLFISVVSIFNSYQTYKSKDLELTKKVYENESSPSQPTKPQVTHLSARTFGTWTLITSIVRFYGAYYVTTKPVYELVQFTFLVAAWHFGSEWLIYGTCKLGKGLAGPLIVSSVSTIWMFLQKDYYLGSA</sequence>
<evidence type="ECO:0000256" key="12">
    <source>
        <dbReference type="ARBA" id="ARBA00023221"/>
    </source>
</evidence>
<dbReference type="InterPro" id="IPR005352">
    <property type="entry name" value="Erg28"/>
</dbReference>
<dbReference type="EMBL" id="JAGSYN010000299">
    <property type="protein sequence ID" value="KAG7660464.1"/>
    <property type="molecule type" value="Genomic_DNA"/>
</dbReference>
<keyword evidence="12" id="KW-0753">Steroid metabolism</keyword>
<accession>A0A8J5Q0W0</accession>
<evidence type="ECO:0000256" key="1">
    <source>
        <dbReference type="ARBA" id="ARBA00004477"/>
    </source>
</evidence>
<evidence type="ECO:0000256" key="9">
    <source>
        <dbReference type="ARBA" id="ARBA00023098"/>
    </source>
</evidence>
<comment type="similarity">
    <text evidence="2">Belongs to the ERG28 family.</text>
</comment>
<comment type="caution">
    <text evidence="13">The sequence shown here is derived from an EMBL/GenBank/DDBJ whole genome shotgun (WGS) entry which is preliminary data.</text>
</comment>
<dbReference type="Proteomes" id="UP000694255">
    <property type="component" value="Unassembled WGS sequence"/>
</dbReference>
<keyword evidence="14" id="KW-1185">Reference proteome</keyword>
<reference evidence="13 14" key="1">
    <citation type="journal article" date="2021" name="DNA Res.">
        <title>Genome analysis of Candida subhashii reveals its hybrid nature and dual mitochondrial genome conformations.</title>
        <authorList>
            <person name="Mixao V."/>
            <person name="Hegedusova E."/>
            <person name="Saus E."/>
            <person name="Pryszcz L.P."/>
            <person name="Cillingova A."/>
            <person name="Nosek J."/>
            <person name="Gabaldon T."/>
        </authorList>
    </citation>
    <scope>NUCLEOTIDE SEQUENCE [LARGE SCALE GENOMIC DNA]</scope>
    <source>
        <strain evidence="13 14">CBS 10753</strain>
    </source>
</reference>
<dbReference type="GeneID" id="73472827"/>
<dbReference type="RefSeq" id="XP_049260698.1">
    <property type="nucleotide sequence ID" value="XM_049410158.1"/>
</dbReference>
<dbReference type="AlphaFoldDB" id="A0A8J5Q0W0"/>
<keyword evidence="3" id="KW-0444">Lipid biosynthesis</keyword>
<keyword evidence="11" id="KW-1207">Sterol metabolism</keyword>
<evidence type="ECO:0000256" key="4">
    <source>
        <dbReference type="ARBA" id="ARBA00022692"/>
    </source>
</evidence>
<keyword evidence="4" id="KW-0812">Transmembrane</keyword>
<organism evidence="13 14">
    <name type="scientific">[Candida] subhashii</name>
    <dbReference type="NCBI Taxonomy" id="561895"/>
    <lineage>
        <taxon>Eukaryota</taxon>
        <taxon>Fungi</taxon>
        <taxon>Dikarya</taxon>
        <taxon>Ascomycota</taxon>
        <taxon>Saccharomycotina</taxon>
        <taxon>Pichiomycetes</taxon>
        <taxon>Debaryomycetaceae</taxon>
        <taxon>Spathaspora</taxon>
    </lineage>
</organism>
<evidence type="ECO:0000256" key="5">
    <source>
        <dbReference type="ARBA" id="ARBA00022824"/>
    </source>
</evidence>
<keyword evidence="8" id="KW-0756">Sterol biosynthesis</keyword>
<dbReference type="GO" id="GO:0005789">
    <property type="term" value="C:endoplasmic reticulum membrane"/>
    <property type="evidence" value="ECO:0007669"/>
    <property type="project" value="UniProtKB-SubCell"/>
</dbReference>
<dbReference type="OrthoDB" id="6485510at2759"/>
<evidence type="ECO:0000313" key="13">
    <source>
        <dbReference type="EMBL" id="KAG7660464.1"/>
    </source>
</evidence>